<dbReference type="EMBL" id="CM047582">
    <property type="protein sequence ID" value="KAI9915849.1"/>
    <property type="molecule type" value="Genomic_DNA"/>
</dbReference>
<keyword evidence="2" id="KW-1185">Reference proteome</keyword>
<name>A0ACC0WAP8_9STRA</name>
<gene>
    <name evidence="1" type="ORF">PsorP6_007050</name>
</gene>
<organism evidence="1 2">
    <name type="scientific">Peronosclerospora sorghi</name>
    <dbReference type="NCBI Taxonomy" id="230839"/>
    <lineage>
        <taxon>Eukaryota</taxon>
        <taxon>Sar</taxon>
        <taxon>Stramenopiles</taxon>
        <taxon>Oomycota</taxon>
        <taxon>Peronosporomycetes</taxon>
        <taxon>Peronosporales</taxon>
        <taxon>Peronosporaceae</taxon>
        <taxon>Peronosclerospora</taxon>
    </lineage>
</organism>
<dbReference type="Proteomes" id="UP001163321">
    <property type="component" value="Chromosome 3"/>
</dbReference>
<comment type="caution">
    <text evidence="1">The sequence shown here is derived from an EMBL/GenBank/DDBJ whole genome shotgun (WGS) entry which is preliminary data.</text>
</comment>
<evidence type="ECO:0000313" key="2">
    <source>
        <dbReference type="Proteomes" id="UP001163321"/>
    </source>
</evidence>
<evidence type="ECO:0000313" key="1">
    <source>
        <dbReference type="EMBL" id="KAI9915849.1"/>
    </source>
</evidence>
<accession>A0ACC0WAP8</accession>
<reference evidence="1 2" key="1">
    <citation type="journal article" date="2022" name="bioRxiv">
        <title>The genome of the oomycete Peronosclerospora sorghi, a cosmopolitan pathogen of maize and sorghum, is inflated with dispersed pseudogenes.</title>
        <authorList>
            <person name="Fletcher K."/>
            <person name="Martin F."/>
            <person name="Isakeit T."/>
            <person name="Cavanaugh K."/>
            <person name="Magill C."/>
            <person name="Michelmore R."/>
        </authorList>
    </citation>
    <scope>NUCLEOTIDE SEQUENCE [LARGE SCALE GENOMIC DNA]</scope>
    <source>
        <strain evidence="1">P6</strain>
    </source>
</reference>
<sequence>MALEPVPVFPTPSMDDLEPMESELPSLFATDEMEMLQTSIETDDCTHTSKLGEDLSPLHSTPTAVDYYNPSFSHHEVLDLISLFVPKKSLPIPTIVRSHSEPIKSSTKRTKKCTYAARRKEVSLLRHESMVLEKRLSALRKLRAVSSQISTTVASEKYNLAKAQEENKRLRFLVSNQEAKIRQVDAYMVTATDPHALEHVLYHLV</sequence>
<proteinExistence type="predicted"/>
<protein>
    <submittedName>
        <fullName evidence="1">Uncharacterized protein</fullName>
    </submittedName>
</protein>